<sequence length="230" mass="26725">MNPVKESEITMASVEKFSAGAVRNQLRHNRREIEHSGNPDIDPSRQGQDYVLSPDRGMSDYDYFLQRKSELYCYNRDDVKVMAGWVVTAPQDLDPERYDNFFCATYDFLANRYGEENVVQAIVHDDEGGQPHLHFCFVPVVEDPKHEQGYKICANDVLDRRELRNFHPDLQRYLNEHGLEDARVMTGVTKRQGGNRTVAQLKAEREQEYQQEVERPSLYFGESSGPELRF</sequence>
<evidence type="ECO:0000313" key="4">
    <source>
        <dbReference type="Proteomes" id="UP000759273"/>
    </source>
</evidence>
<reference evidence="3" key="1">
    <citation type="submission" date="2021-02" db="EMBL/GenBank/DDBJ databases">
        <title>Infant gut strain persistence is associated with maternal origin, phylogeny, and functional potential including surface adhesion and iron acquisition.</title>
        <authorList>
            <person name="Lou Y.C."/>
        </authorList>
    </citation>
    <scope>NUCLEOTIDE SEQUENCE</scope>
    <source>
        <strain evidence="3">L3_101_000M1_dasL3_101_000M1_concoct_87</strain>
    </source>
</reference>
<dbReference type="InterPro" id="IPR001668">
    <property type="entry name" value="Mob_Pre"/>
</dbReference>
<dbReference type="Gene3D" id="3.30.930.30">
    <property type="match status" value="1"/>
</dbReference>
<protein>
    <submittedName>
        <fullName evidence="3">Plasmid recombination protein</fullName>
    </submittedName>
</protein>
<comment type="similarity">
    <text evidence="1">Belongs to the plasmid mobilization pre family.</text>
</comment>
<name>A0A943DGC9_9FIRM</name>
<proteinExistence type="inferred from homology"/>
<feature type="region of interest" description="Disordered" evidence="2">
    <location>
        <begin position="207"/>
        <end position="230"/>
    </location>
</feature>
<comment type="caution">
    <text evidence="3">The sequence shown here is derived from an EMBL/GenBank/DDBJ whole genome shotgun (WGS) entry which is preliminary data.</text>
</comment>
<feature type="region of interest" description="Disordered" evidence="2">
    <location>
        <begin position="33"/>
        <end position="52"/>
    </location>
</feature>
<evidence type="ECO:0000256" key="1">
    <source>
        <dbReference type="ARBA" id="ARBA00010657"/>
    </source>
</evidence>
<dbReference type="GO" id="GO:0006310">
    <property type="term" value="P:DNA recombination"/>
    <property type="evidence" value="ECO:0007669"/>
    <property type="project" value="InterPro"/>
</dbReference>
<dbReference type="GO" id="GO:0003677">
    <property type="term" value="F:DNA binding"/>
    <property type="evidence" value="ECO:0007669"/>
    <property type="project" value="InterPro"/>
</dbReference>
<dbReference type="AlphaFoldDB" id="A0A943DGC9"/>
<organism evidence="3 4">
    <name type="scientific">Subdoligranulum variabile</name>
    <dbReference type="NCBI Taxonomy" id="214851"/>
    <lineage>
        <taxon>Bacteria</taxon>
        <taxon>Bacillati</taxon>
        <taxon>Bacillota</taxon>
        <taxon>Clostridia</taxon>
        <taxon>Eubacteriales</taxon>
        <taxon>Oscillospiraceae</taxon>
        <taxon>Subdoligranulum</taxon>
    </lineage>
</organism>
<accession>A0A943DGC9</accession>
<evidence type="ECO:0000256" key="2">
    <source>
        <dbReference type="SAM" id="MobiDB-lite"/>
    </source>
</evidence>
<dbReference type="Pfam" id="PF01076">
    <property type="entry name" value="Mob_Pre"/>
    <property type="match status" value="1"/>
</dbReference>
<evidence type="ECO:0000313" key="3">
    <source>
        <dbReference type="EMBL" id="MBS5332519.1"/>
    </source>
</evidence>
<gene>
    <name evidence="3" type="ORF">KHY36_08335</name>
</gene>
<dbReference type="Proteomes" id="UP000759273">
    <property type="component" value="Unassembled WGS sequence"/>
</dbReference>
<dbReference type="EMBL" id="JAGZGG010000018">
    <property type="protein sequence ID" value="MBS5332519.1"/>
    <property type="molecule type" value="Genomic_DNA"/>
</dbReference>
<dbReference type="CDD" id="cd17242">
    <property type="entry name" value="MobM_relaxase"/>
    <property type="match status" value="1"/>
</dbReference>